<proteinExistence type="predicted"/>
<dbReference type="AlphaFoldDB" id="A0A9W8JCH7"/>
<keyword evidence="2" id="KW-1185">Reference proteome</keyword>
<dbReference type="Proteomes" id="UP001140091">
    <property type="component" value="Unassembled WGS sequence"/>
</dbReference>
<protein>
    <submittedName>
        <fullName evidence="1">Uncharacterized protein</fullName>
    </submittedName>
</protein>
<gene>
    <name evidence="1" type="ORF">H1R20_g6780</name>
</gene>
<sequence>MRDEPSLIEVLRALAAHSLESLSFTIDALERLRWDTLPAALKAVLHQLVGRNGTVKKLRLWNVELSERLVDELGGSLQSLECVGVTILSSRYRRRNSTSLAPPARINASNIQTLATWGSAELVCRMCGGLEDGTHSKARPAFPRLKKIVLPSPYVAIERNRVEWIKMNAPKLDSIRLSLRPGQYEEYFNIDRLAAQGPFRHVELYHEIDLSSCLIPPASTIRYFDQVLEPSNLETIIITIGYPRRVLGVSPFTPPNLEELVRVNEAPSLLQSLENPFYDKLRRVTFDFRDLFWHHPRLSSQIESQIRTQLPEGLYKDRFAVELRF</sequence>
<name>A0A9W8JCH7_9AGAR</name>
<evidence type="ECO:0000313" key="1">
    <source>
        <dbReference type="EMBL" id="KAJ2930314.1"/>
    </source>
</evidence>
<reference evidence="1" key="1">
    <citation type="submission" date="2022-06" db="EMBL/GenBank/DDBJ databases">
        <title>Genome Sequence of Candolleomyces eurysporus.</title>
        <authorList>
            <person name="Buettner E."/>
        </authorList>
    </citation>
    <scope>NUCLEOTIDE SEQUENCE</scope>
    <source>
        <strain evidence="1">VTCC 930004</strain>
    </source>
</reference>
<comment type="caution">
    <text evidence="1">The sequence shown here is derived from an EMBL/GenBank/DDBJ whole genome shotgun (WGS) entry which is preliminary data.</text>
</comment>
<evidence type="ECO:0000313" key="2">
    <source>
        <dbReference type="Proteomes" id="UP001140091"/>
    </source>
</evidence>
<organism evidence="1 2">
    <name type="scientific">Candolleomyces eurysporus</name>
    <dbReference type="NCBI Taxonomy" id="2828524"/>
    <lineage>
        <taxon>Eukaryota</taxon>
        <taxon>Fungi</taxon>
        <taxon>Dikarya</taxon>
        <taxon>Basidiomycota</taxon>
        <taxon>Agaricomycotina</taxon>
        <taxon>Agaricomycetes</taxon>
        <taxon>Agaricomycetidae</taxon>
        <taxon>Agaricales</taxon>
        <taxon>Agaricineae</taxon>
        <taxon>Psathyrellaceae</taxon>
        <taxon>Candolleomyces</taxon>
    </lineage>
</organism>
<feature type="non-terminal residue" evidence="1">
    <location>
        <position position="325"/>
    </location>
</feature>
<accession>A0A9W8JCH7</accession>
<dbReference type="OrthoDB" id="2867860at2759"/>
<dbReference type="EMBL" id="JANBPK010000845">
    <property type="protein sequence ID" value="KAJ2930314.1"/>
    <property type="molecule type" value="Genomic_DNA"/>
</dbReference>